<keyword evidence="1" id="KW-0175">Coiled coil</keyword>
<evidence type="ECO:0000313" key="4">
    <source>
        <dbReference type="RefSeq" id="XP_024946602.1"/>
    </source>
</evidence>
<dbReference type="PANTHER" id="PTHR35076">
    <property type="entry name" value="TUBULIN EPSILON AND DELTA COMPLEX PROTEIN 1"/>
    <property type="match status" value="1"/>
</dbReference>
<evidence type="ECO:0000313" key="3">
    <source>
        <dbReference type="Proteomes" id="UP000694920"/>
    </source>
</evidence>
<reference evidence="4" key="1">
    <citation type="submission" date="2025-08" db="UniProtKB">
        <authorList>
            <consortium name="RefSeq"/>
        </authorList>
    </citation>
    <scope>IDENTIFICATION</scope>
</reference>
<name>A0AAJ7RT13_CEPCN</name>
<organism evidence="3 4">
    <name type="scientific">Cephus cinctus</name>
    <name type="common">Wheat stem sawfly</name>
    <dbReference type="NCBI Taxonomy" id="211228"/>
    <lineage>
        <taxon>Eukaryota</taxon>
        <taxon>Metazoa</taxon>
        <taxon>Ecdysozoa</taxon>
        <taxon>Arthropoda</taxon>
        <taxon>Hexapoda</taxon>
        <taxon>Insecta</taxon>
        <taxon>Pterygota</taxon>
        <taxon>Neoptera</taxon>
        <taxon>Endopterygota</taxon>
        <taxon>Hymenoptera</taxon>
        <taxon>Cephoidea</taxon>
        <taxon>Cephidae</taxon>
        <taxon>Cephus</taxon>
    </lineage>
</organism>
<protein>
    <submittedName>
        <fullName evidence="4">Tubulin epsilon and delta complex protein 1 isoform X1</fullName>
    </submittedName>
</protein>
<evidence type="ECO:0000259" key="2">
    <source>
        <dbReference type="Pfam" id="PF14970"/>
    </source>
</evidence>
<gene>
    <name evidence="4" type="primary">LOC107273484</name>
</gene>
<dbReference type="RefSeq" id="XP_024946602.1">
    <property type="nucleotide sequence ID" value="XM_025090834.1"/>
</dbReference>
<keyword evidence="3" id="KW-1185">Reference proteome</keyword>
<dbReference type="InterPro" id="IPR027996">
    <property type="entry name" value="TEDC1_dom"/>
</dbReference>
<evidence type="ECO:0000256" key="1">
    <source>
        <dbReference type="SAM" id="Coils"/>
    </source>
</evidence>
<dbReference type="InterPro" id="IPR043535">
    <property type="entry name" value="TEDC1"/>
</dbReference>
<dbReference type="PANTHER" id="PTHR35076:SF1">
    <property type="entry name" value="TUBULIN EPSILON AND DELTA COMPLEX PROTEIN 1"/>
    <property type="match status" value="1"/>
</dbReference>
<dbReference type="GeneID" id="107273484"/>
<proteinExistence type="predicted"/>
<feature type="coiled-coil region" evidence="1">
    <location>
        <begin position="344"/>
        <end position="375"/>
    </location>
</feature>
<feature type="domain" description="Tubulin epsilon and delta complex protein 1" evidence="2">
    <location>
        <begin position="98"/>
        <end position="274"/>
    </location>
</feature>
<sequence length="382" mass="43813">MLLQIFCTAKICIEMSDIKTVIALLCKHLDTAANVALKPEHFRLSKFDKKSDDTVRALWNALYTLSCYALDEDQENVKFDICIADKFTTVKLNFAYLQYTAVNFYSLLPSDDCSSRELILAFAWLLGAHSVLKDIVRKKIASSNLGREYSSVDISEQDVSESEHLPSLNAQINNIMHISGKINHNMKGITELVNEKIKLTAKVHATSINASGLPHLSVSEMALTKRLSVQNKDTPLKDEQILHELHNLAVMLDTHAKWNKKKHIFFDWMITVIDEHKKCRASEFTQDNQNELIKFICLLRQLTKCNLRNLKRTSISTKKSNIDWQYASRYLRTMHNATETEDWMLETKAHLEQTETELEEKKKILTNQLNELLSAIPNCIEA</sequence>
<accession>A0AAJ7RT13</accession>
<dbReference type="AlphaFoldDB" id="A0AAJ7RT13"/>
<dbReference type="Pfam" id="PF14970">
    <property type="entry name" value="TEDC1"/>
    <property type="match status" value="1"/>
</dbReference>
<dbReference type="Proteomes" id="UP000694920">
    <property type="component" value="Unplaced"/>
</dbReference>